<evidence type="ECO:0000256" key="1">
    <source>
        <dbReference type="SAM" id="Phobius"/>
    </source>
</evidence>
<proteinExistence type="predicted"/>
<comment type="caution">
    <text evidence="2">The sequence shown here is derived from an EMBL/GenBank/DDBJ whole genome shotgun (WGS) entry which is preliminary data.</text>
</comment>
<organism evidence="2 3">
    <name type="scientific">Paragonimus skrjabini miyazakii</name>
    <dbReference type="NCBI Taxonomy" id="59628"/>
    <lineage>
        <taxon>Eukaryota</taxon>
        <taxon>Metazoa</taxon>
        <taxon>Spiralia</taxon>
        <taxon>Lophotrochozoa</taxon>
        <taxon>Platyhelminthes</taxon>
        <taxon>Trematoda</taxon>
        <taxon>Digenea</taxon>
        <taxon>Plagiorchiida</taxon>
        <taxon>Troglotremata</taxon>
        <taxon>Troglotrematidae</taxon>
        <taxon>Paragonimus</taxon>
    </lineage>
</organism>
<dbReference type="Gene3D" id="1.10.8.10">
    <property type="entry name" value="DNA helicase RuvA subunit, C-terminal domain"/>
    <property type="match status" value="1"/>
</dbReference>
<dbReference type="SUPFAM" id="SSF46934">
    <property type="entry name" value="UBA-like"/>
    <property type="match status" value="1"/>
</dbReference>
<dbReference type="Pfam" id="PF14555">
    <property type="entry name" value="UBA_4"/>
    <property type="match status" value="1"/>
</dbReference>
<sequence length="325" mass="35834">MEISACDLDAKLLEQFNALGTSDKDDLINQLKLVVGSDVPLEACRFFLEMAGWNLQRAVGAYFDFGYETAHATGCHNFGKTFDTSCSTLSFSTLPSNEVVRVSPLFDLRITPSTNWSAGTLESFKVIVENIGTSPWQDDVYLRSETSHSVARLATEIPGTETNVWLPLGIDRKIAVPPVLPGQFTELSVKVNEPPVDLLTAFMRPIVGALSFCLSSGEVFGETLYCTAIPDVSNQTWIFRRGVPEAAESIDSVRCPSFDPVCLLVHTNIDFVINELLFPLLAFVTRVALHCLTLTCIRCLALLCSICFTFRQFSRNQKAVVTNVT</sequence>
<keyword evidence="3" id="KW-1185">Reference proteome</keyword>
<dbReference type="InterPro" id="IPR009060">
    <property type="entry name" value="UBA-like_sf"/>
</dbReference>
<dbReference type="AlphaFoldDB" id="A0A8S9YE00"/>
<keyword evidence="1" id="KW-0812">Transmembrane</keyword>
<keyword evidence="1" id="KW-1133">Transmembrane helix</keyword>
<gene>
    <name evidence="2" type="ORF">EG68_11619</name>
</gene>
<keyword evidence="1" id="KW-0472">Membrane</keyword>
<evidence type="ECO:0000313" key="2">
    <source>
        <dbReference type="EMBL" id="KAF7233373.1"/>
    </source>
</evidence>
<name>A0A8S9YE00_9TREM</name>
<protein>
    <submittedName>
        <fullName evidence="2">Uncharacterized protein</fullName>
    </submittedName>
</protein>
<dbReference type="InterPro" id="IPR039517">
    <property type="entry name" value="C6orf106_UBA-like"/>
</dbReference>
<evidence type="ECO:0000313" key="3">
    <source>
        <dbReference type="Proteomes" id="UP000822476"/>
    </source>
</evidence>
<dbReference type="EMBL" id="JTDE01021114">
    <property type="protein sequence ID" value="KAF7233373.1"/>
    <property type="molecule type" value="Genomic_DNA"/>
</dbReference>
<feature type="transmembrane region" description="Helical" evidence="1">
    <location>
        <begin position="287"/>
        <end position="310"/>
    </location>
</feature>
<reference evidence="2" key="1">
    <citation type="submission" date="2019-07" db="EMBL/GenBank/DDBJ databases">
        <title>Annotation for the trematode Paragonimus miyazaki's.</title>
        <authorList>
            <person name="Choi Y.-J."/>
        </authorList>
    </citation>
    <scope>NUCLEOTIDE SEQUENCE</scope>
    <source>
        <strain evidence="2">Japan</strain>
    </source>
</reference>
<dbReference type="Proteomes" id="UP000822476">
    <property type="component" value="Unassembled WGS sequence"/>
</dbReference>
<dbReference type="CDD" id="cd14349">
    <property type="entry name" value="UBA_CF106"/>
    <property type="match status" value="1"/>
</dbReference>
<accession>A0A8S9YE00</accession>
<dbReference type="OrthoDB" id="661148at2759"/>